<reference evidence="9" key="1">
    <citation type="submission" date="2023-10" db="EMBL/GenBank/DDBJ databases">
        <authorList>
            <person name="Guldener U."/>
        </authorList>
    </citation>
    <scope>NUCLEOTIDE SEQUENCE</scope>
    <source>
        <strain evidence="9">Mp4</strain>
    </source>
</reference>
<dbReference type="EMBL" id="OAPG01000016">
    <property type="protein sequence ID" value="SNX86827.1"/>
    <property type="molecule type" value="Genomic_DNA"/>
</dbReference>
<evidence type="ECO:0000256" key="8">
    <source>
        <dbReference type="SAM" id="Phobius"/>
    </source>
</evidence>
<evidence type="ECO:0000256" key="4">
    <source>
        <dbReference type="ARBA" id="ARBA00022737"/>
    </source>
</evidence>
<dbReference type="InterPro" id="IPR006603">
    <property type="entry name" value="PQ-loop_rpt"/>
</dbReference>
<evidence type="ECO:0000313" key="9">
    <source>
        <dbReference type="EMBL" id="SNX86827.1"/>
    </source>
</evidence>
<evidence type="ECO:0000256" key="1">
    <source>
        <dbReference type="ARBA" id="ARBA00004127"/>
    </source>
</evidence>
<keyword evidence="2" id="KW-0813">Transport</keyword>
<feature type="region of interest" description="Disordered" evidence="7">
    <location>
        <begin position="274"/>
        <end position="322"/>
    </location>
</feature>
<organism evidence="9 10">
    <name type="scientific">Melanopsichium pennsylvanicum</name>
    <dbReference type="NCBI Taxonomy" id="63383"/>
    <lineage>
        <taxon>Eukaryota</taxon>
        <taxon>Fungi</taxon>
        <taxon>Dikarya</taxon>
        <taxon>Basidiomycota</taxon>
        <taxon>Ustilaginomycotina</taxon>
        <taxon>Ustilaginomycetes</taxon>
        <taxon>Ustilaginales</taxon>
        <taxon>Ustilaginaceae</taxon>
        <taxon>Melanopsichium</taxon>
    </lineage>
</organism>
<dbReference type="GO" id="GO:0012505">
    <property type="term" value="C:endomembrane system"/>
    <property type="evidence" value="ECO:0007669"/>
    <property type="project" value="UniProtKB-SubCell"/>
</dbReference>
<dbReference type="GO" id="GO:0005774">
    <property type="term" value="C:vacuolar membrane"/>
    <property type="evidence" value="ECO:0007669"/>
    <property type="project" value="TreeGrafter"/>
</dbReference>
<feature type="compositionally biased region" description="Low complexity" evidence="7">
    <location>
        <begin position="284"/>
        <end position="310"/>
    </location>
</feature>
<keyword evidence="6 8" id="KW-0472">Membrane</keyword>
<gene>
    <name evidence="9" type="ORF">MEPE_05536</name>
</gene>
<accession>A0AAJ4XR26</accession>
<protein>
    <submittedName>
        <fullName evidence="9">Related to cystinosin</fullName>
    </submittedName>
</protein>
<evidence type="ECO:0000256" key="5">
    <source>
        <dbReference type="ARBA" id="ARBA00022989"/>
    </source>
</evidence>
<dbReference type="GO" id="GO:0015184">
    <property type="term" value="F:L-cystine transmembrane transporter activity"/>
    <property type="evidence" value="ECO:0007669"/>
    <property type="project" value="TreeGrafter"/>
</dbReference>
<evidence type="ECO:0000256" key="2">
    <source>
        <dbReference type="ARBA" id="ARBA00022448"/>
    </source>
</evidence>
<comment type="caution">
    <text evidence="9">The sequence shown here is derived from an EMBL/GenBank/DDBJ whole genome shotgun (WGS) entry which is preliminary data.</text>
</comment>
<feature type="transmembrane region" description="Helical" evidence="8">
    <location>
        <begin position="207"/>
        <end position="227"/>
    </location>
</feature>
<dbReference type="GO" id="GO:0000324">
    <property type="term" value="C:fungal-type vacuole"/>
    <property type="evidence" value="ECO:0007669"/>
    <property type="project" value="TreeGrafter"/>
</dbReference>
<feature type="transmembrane region" description="Helical" evidence="8">
    <location>
        <begin position="68"/>
        <end position="88"/>
    </location>
</feature>
<dbReference type="Pfam" id="PF04193">
    <property type="entry name" value="PQ-loop"/>
    <property type="match status" value="2"/>
</dbReference>
<keyword evidence="10" id="KW-1185">Reference proteome</keyword>
<evidence type="ECO:0000256" key="7">
    <source>
        <dbReference type="SAM" id="MobiDB-lite"/>
    </source>
</evidence>
<evidence type="ECO:0000313" key="10">
    <source>
        <dbReference type="Proteomes" id="UP001294444"/>
    </source>
</evidence>
<feature type="transmembrane region" description="Helical" evidence="8">
    <location>
        <begin position="111"/>
        <end position="130"/>
    </location>
</feature>
<keyword evidence="3 8" id="KW-0812">Transmembrane</keyword>
<name>A0AAJ4XR26_9BASI</name>
<dbReference type="PANTHER" id="PTHR13131:SF5">
    <property type="entry name" value="CYSTINOSIN"/>
    <property type="match status" value="1"/>
</dbReference>
<evidence type="ECO:0000256" key="6">
    <source>
        <dbReference type="ARBA" id="ARBA00023136"/>
    </source>
</evidence>
<comment type="subcellular location">
    <subcellularLocation>
        <location evidence="1">Endomembrane system</location>
        <topology evidence="1">Multi-pass membrane protein</topology>
    </subcellularLocation>
</comment>
<dbReference type="Proteomes" id="UP001294444">
    <property type="component" value="Unassembled WGS sequence"/>
</dbReference>
<sequence length="322" mass="36149">MGVITRSRILFIGAAANLTYSDQSSLALTALSRLLGWIYTLAWSASFYPQIIQNQLNHSTIGLSSDFVALNAVGHTSYLVYNTLLLFYEPVRRAYRKRHGGFENLVQFNDWMFSLHATLVALITLGQFLIYRQPWQKISKTVQLWLAAVLTMTVFISGAKTLKLVGWLDIVNACSTLKLIITLTKYLPQIHLNRKRKSTKGFSIENILLDLIGGLLSLLQLILDAVWIQGSWNNVIGDWPKLGLGLLSIGFDSLLIWQHYISFGPVHVQNLPSLQQHQQEQHQHQQSNSTNYRSTTSNHASPSPSASTSAQTEPNESTSLLR</sequence>
<feature type="transmembrane region" description="Helical" evidence="8">
    <location>
        <begin position="142"/>
        <end position="159"/>
    </location>
</feature>
<dbReference type="PANTHER" id="PTHR13131">
    <property type="entry name" value="CYSTINOSIN"/>
    <property type="match status" value="1"/>
</dbReference>
<keyword evidence="4" id="KW-0677">Repeat</keyword>
<proteinExistence type="predicted"/>
<dbReference type="InterPro" id="IPR005282">
    <property type="entry name" value="LC_transporter"/>
</dbReference>
<feature type="compositionally biased region" description="Polar residues" evidence="7">
    <location>
        <begin position="311"/>
        <end position="322"/>
    </location>
</feature>
<dbReference type="SMART" id="SM00679">
    <property type="entry name" value="CTNS"/>
    <property type="match status" value="2"/>
</dbReference>
<keyword evidence="5 8" id="KW-1133">Transmembrane helix</keyword>
<feature type="transmembrane region" description="Helical" evidence="8">
    <location>
        <begin position="31"/>
        <end position="48"/>
    </location>
</feature>
<dbReference type="Gene3D" id="1.20.1280.290">
    <property type="match status" value="2"/>
</dbReference>
<dbReference type="AlphaFoldDB" id="A0AAJ4XR26"/>
<evidence type="ECO:0000256" key="3">
    <source>
        <dbReference type="ARBA" id="ARBA00022692"/>
    </source>
</evidence>